<evidence type="ECO:0000256" key="1">
    <source>
        <dbReference type="SAM" id="MobiDB-lite"/>
    </source>
</evidence>
<evidence type="ECO:0000313" key="3">
    <source>
        <dbReference type="Proteomes" id="UP000887572"/>
    </source>
</evidence>
<dbReference type="AlphaFoldDB" id="A0A914GSQ5"/>
<feature type="region of interest" description="Disordered" evidence="1">
    <location>
        <begin position="203"/>
        <end position="256"/>
    </location>
</feature>
<proteinExistence type="predicted"/>
<protein>
    <submittedName>
        <fullName evidence="4">Uncharacterized protein</fullName>
    </submittedName>
</protein>
<organism evidence="3 4">
    <name type="scientific">Globodera rostochiensis</name>
    <name type="common">Golden nematode worm</name>
    <name type="synonym">Heterodera rostochiensis</name>
    <dbReference type="NCBI Taxonomy" id="31243"/>
    <lineage>
        <taxon>Eukaryota</taxon>
        <taxon>Metazoa</taxon>
        <taxon>Ecdysozoa</taxon>
        <taxon>Nematoda</taxon>
        <taxon>Chromadorea</taxon>
        <taxon>Rhabditida</taxon>
        <taxon>Tylenchina</taxon>
        <taxon>Tylenchomorpha</taxon>
        <taxon>Tylenchoidea</taxon>
        <taxon>Heteroderidae</taxon>
        <taxon>Heteroderinae</taxon>
        <taxon>Globodera</taxon>
    </lineage>
</organism>
<accession>A0A914GSQ5</accession>
<evidence type="ECO:0000313" key="4">
    <source>
        <dbReference type="WBParaSite" id="Gr19_v10_g10038.t1"/>
    </source>
</evidence>
<dbReference type="Proteomes" id="UP000887572">
    <property type="component" value="Unplaced"/>
</dbReference>
<evidence type="ECO:0000256" key="2">
    <source>
        <dbReference type="SAM" id="SignalP"/>
    </source>
</evidence>
<feature type="signal peptide" evidence="2">
    <location>
        <begin position="1"/>
        <end position="27"/>
    </location>
</feature>
<sequence>MIHSLTGIMKELVLLFAISILPFFCAGLECKQGTAHRDIYNITDEDIYKNSICAAEDAKYCVAATCTKAGADAFSFIMWMCAPVINKKDCGRIAEEEAVSKGLTVTKNFVCKCPYGAEGEDFSNAKFELLPMPISTLLTCKKGDFDSEEYGGAYKAECSHDEDKYCYMASCAKGNKHVMTVWNCSPDTDCTAISAEVGKTVNAKKPTTTTGKPTTTTDKPTTTTDKTTTTTDNPTTTTDKPTTTSGKQTTTTAEGN</sequence>
<feature type="compositionally biased region" description="Low complexity" evidence="1">
    <location>
        <begin position="204"/>
        <end position="256"/>
    </location>
</feature>
<keyword evidence="2" id="KW-0732">Signal</keyword>
<dbReference type="WBParaSite" id="Gr19_v10_g10038.t1">
    <property type="protein sequence ID" value="Gr19_v10_g10038.t1"/>
    <property type="gene ID" value="Gr19_v10_g10038"/>
</dbReference>
<name>A0A914GSQ5_GLORO</name>
<keyword evidence="3" id="KW-1185">Reference proteome</keyword>
<feature type="chain" id="PRO_5037686682" evidence="2">
    <location>
        <begin position="28"/>
        <end position="256"/>
    </location>
</feature>
<reference evidence="4" key="1">
    <citation type="submission" date="2022-11" db="UniProtKB">
        <authorList>
            <consortium name="WormBaseParasite"/>
        </authorList>
    </citation>
    <scope>IDENTIFICATION</scope>
</reference>